<dbReference type="AlphaFoldDB" id="A0A521D2P5"/>
<dbReference type="OrthoDB" id="9795486at2"/>
<evidence type="ECO:0000313" key="2">
    <source>
        <dbReference type="EMBL" id="SMO65963.1"/>
    </source>
</evidence>
<dbReference type="SUPFAM" id="SSF51126">
    <property type="entry name" value="Pectin lyase-like"/>
    <property type="match status" value="1"/>
</dbReference>
<dbReference type="InterPro" id="IPR006626">
    <property type="entry name" value="PbH1"/>
</dbReference>
<gene>
    <name evidence="2" type="ORF">SAMN06265348_104441</name>
</gene>
<dbReference type="SMART" id="SM00710">
    <property type="entry name" value="PbH1"/>
    <property type="match status" value="7"/>
</dbReference>
<dbReference type="Gene3D" id="2.160.20.10">
    <property type="entry name" value="Single-stranded right-handed beta-helix, Pectin lyase-like"/>
    <property type="match status" value="1"/>
</dbReference>
<protein>
    <recommendedName>
        <fullName evidence="4">Right handed beta helix region</fullName>
    </recommendedName>
</protein>
<evidence type="ECO:0008006" key="4">
    <source>
        <dbReference type="Google" id="ProtNLM"/>
    </source>
</evidence>
<evidence type="ECO:0000256" key="1">
    <source>
        <dbReference type="SAM" id="SignalP"/>
    </source>
</evidence>
<feature type="signal peptide" evidence="1">
    <location>
        <begin position="1"/>
        <end position="18"/>
    </location>
</feature>
<proteinExistence type="predicted"/>
<dbReference type="EMBL" id="FXTN01000004">
    <property type="protein sequence ID" value="SMO65963.1"/>
    <property type="molecule type" value="Genomic_DNA"/>
</dbReference>
<feature type="chain" id="PRO_5021943695" description="Right handed beta helix region" evidence="1">
    <location>
        <begin position="19"/>
        <end position="519"/>
    </location>
</feature>
<reference evidence="2 3" key="1">
    <citation type="submission" date="2017-05" db="EMBL/GenBank/DDBJ databases">
        <authorList>
            <person name="Varghese N."/>
            <person name="Submissions S."/>
        </authorList>
    </citation>
    <scope>NUCLEOTIDE SEQUENCE [LARGE SCALE GENOMIC DNA]</scope>
    <source>
        <strain evidence="2 3">DSM 19036</strain>
    </source>
</reference>
<keyword evidence="3" id="KW-1185">Reference proteome</keyword>
<name>A0A521D2P5_9SPHI</name>
<organism evidence="2 3">
    <name type="scientific">Pedobacter westerhofensis</name>
    <dbReference type="NCBI Taxonomy" id="425512"/>
    <lineage>
        <taxon>Bacteria</taxon>
        <taxon>Pseudomonadati</taxon>
        <taxon>Bacteroidota</taxon>
        <taxon>Sphingobacteriia</taxon>
        <taxon>Sphingobacteriales</taxon>
        <taxon>Sphingobacteriaceae</taxon>
        <taxon>Pedobacter</taxon>
    </lineage>
</organism>
<evidence type="ECO:0000313" key="3">
    <source>
        <dbReference type="Proteomes" id="UP000320300"/>
    </source>
</evidence>
<sequence length="519" mass="54989">MKKIFLAVVVVFILNSCAKQNDIKSLSEEKSKTTAMSSVLALNSYYVNGTSGSDSNDGTSAATALKTIQAALWKTADSAGTTIYVAGGTYKERLYWPHSGASAAEPLTLTNYNGETVTLDGVDATNSAQNEMIGIASRSHIRINHINIANNIRKDAKGIYMVGAGTDVQFTNCKIYNIGWTDNASAQPSSTDNANPMVVVGSFGASYSNIYIGYNEVYSCNTGFSEGMTLTGNVENFLIEGNIVHDIRNIGIDISGHYSWANPTPSVNFARNGNVKYNTVYRCVSPIAVSAGIYVDGGKWVNVEGNTSYENSTGISAGCENSNNTAEGINIRSNFIYNNVEAGIIMGSNAAGSKVVNSKIINNSLFKNFSKTGWGGEIHLQNVDQLSVVNNIIQSASNIVVVASLGYSATNLSFDYNNYYSASGTAATITFDWGGINGNTYGSFAAYKAGTGLDANSTYSVPSFISAALPVPNLHLTSASSCINAGLPSFTAQPGELDIDKEARVRNGRVDIGADESAY</sequence>
<dbReference type="InterPro" id="IPR011050">
    <property type="entry name" value="Pectin_lyase_fold/virulence"/>
</dbReference>
<dbReference type="RefSeq" id="WP_142528117.1">
    <property type="nucleotide sequence ID" value="NZ_CBCSJO010000001.1"/>
</dbReference>
<dbReference type="InterPro" id="IPR012334">
    <property type="entry name" value="Pectin_lyas_fold"/>
</dbReference>
<keyword evidence="1" id="KW-0732">Signal</keyword>
<dbReference type="Proteomes" id="UP000320300">
    <property type="component" value="Unassembled WGS sequence"/>
</dbReference>
<accession>A0A521D2P5</accession>